<sequence length="219" mass="23315">MSTINEKTMPKKAAKPCWVKVALTLVIVLVAISTTVTALALTVFRPRDPTFSIALVGLPAVGLEDLLRAKNVTVPVVIGISNGNYASFAWRDFTASIRLNGLTLGEVTIRGDRVLQRSNMNITAAPTLQLDKLLVQPFDLPSVLDALHDGGLNFTCSVTVFGEVKAFGVVSAPGVRGSVSIDCTSFMYINSISFARKNGAFGGQASCWTAKKLLLLSGK</sequence>
<protein>
    <recommendedName>
        <fullName evidence="5">Late embryogenesis abundant protein LEA-2 subgroup domain-containing protein</fullName>
    </recommendedName>
</protein>
<comment type="subcellular location">
    <subcellularLocation>
        <location evidence="1">Membrane</location>
    </subcellularLocation>
</comment>
<keyword evidence="4" id="KW-1185">Reference proteome</keyword>
<organism evidence="3 4">
    <name type="scientific">Linum trigynum</name>
    <dbReference type="NCBI Taxonomy" id="586398"/>
    <lineage>
        <taxon>Eukaryota</taxon>
        <taxon>Viridiplantae</taxon>
        <taxon>Streptophyta</taxon>
        <taxon>Embryophyta</taxon>
        <taxon>Tracheophyta</taxon>
        <taxon>Spermatophyta</taxon>
        <taxon>Magnoliopsida</taxon>
        <taxon>eudicotyledons</taxon>
        <taxon>Gunneridae</taxon>
        <taxon>Pentapetalae</taxon>
        <taxon>rosids</taxon>
        <taxon>fabids</taxon>
        <taxon>Malpighiales</taxon>
        <taxon>Linaceae</taxon>
        <taxon>Linum</taxon>
    </lineage>
</organism>
<evidence type="ECO:0000256" key="2">
    <source>
        <dbReference type="ARBA" id="ARBA00023136"/>
    </source>
</evidence>
<gene>
    <name evidence="3" type="ORF">LTRI10_LOCUS16492</name>
</gene>
<accession>A0AAV2DNP9</accession>
<dbReference type="PANTHER" id="PTHR31234:SF2">
    <property type="entry name" value="OS05G0199100 PROTEIN"/>
    <property type="match status" value="1"/>
</dbReference>
<evidence type="ECO:0000313" key="4">
    <source>
        <dbReference type="Proteomes" id="UP001497516"/>
    </source>
</evidence>
<keyword evidence="2" id="KW-0472">Membrane</keyword>
<evidence type="ECO:0000256" key="1">
    <source>
        <dbReference type="ARBA" id="ARBA00004370"/>
    </source>
</evidence>
<dbReference type="SUPFAM" id="SSF117070">
    <property type="entry name" value="LEA14-like"/>
    <property type="match status" value="1"/>
</dbReference>
<evidence type="ECO:0000313" key="3">
    <source>
        <dbReference type="EMBL" id="CAL1374644.1"/>
    </source>
</evidence>
<name>A0AAV2DNP9_9ROSI</name>
<dbReference type="GO" id="GO:0016020">
    <property type="term" value="C:membrane"/>
    <property type="evidence" value="ECO:0007669"/>
    <property type="project" value="UniProtKB-SubCell"/>
</dbReference>
<dbReference type="AlphaFoldDB" id="A0AAV2DNP9"/>
<dbReference type="GO" id="GO:0098542">
    <property type="term" value="P:defense response to other organism"/>
    <property type="evidence" value="ECO:0007669"/>
    <property type="project" value="InterPro"/>
</dbReference>
<proteinExistence type="predicted"/>
<reference evidence="3 4" key="1">
    <citation type="submission" date="2024-04" db="EMBL/GenBank/DDBJ databases">
        <authorList>
            <person name="Fracassetti M."/>
        </authorList>
    </citation>
    <scope>NUCLEOTIDE SEQUENCE [LARGE SCALE GENOMIC DNA]</scope>
</reference>
<dbReference type="InterPro" id="IPR044839">
    <property type="entry name" value="NDR1-like"/>
</dbReference>
<dbReference type="EMBL" id="OZ034816">
    <property type="protein sequence ID" value="CAL1374644.1"/>
    <property type="molecule type" value="Genomic_DNA"/>
</dbReference>
<dbReference type="Proteomes" id="UP001497516">
    <property type="component" value="Chromosome 3"/>
</dbReference>
<dbReference type="PANTHER" id="PTHR31234">
    <property type="entry name" value="LATE EMBRYOGENESIS ABUNDANT (LEA) HYDROXYPROLINE-RICH GLYCOPROTEIN FAMILY"/>
    <property type="match status" value="1"/>
</dbReference>
<evidence type="ECO:0008006" key="5">
    <source>
        <dbReference type="Google" id="ProtNLM"/>
    </source>
</evidence>